<dbReference type="AlphaFoldDB" id="M8DAM2"/>
<proteinExistence type="predicted"/>
<sequence length="125" mass="14926">MDEFVRSMLFYLKNGEKSSLLETAEEKIGSDMLRGVLLNIVNWLKLEYKRVHIWDRRSMYSKPLSLNENYPWCKNLVILVQEDKLFGKYFVIEKNGLYYSFLVDEETRNIARKIAFEGYNPPRMS</sequence>
<protein>
    <submittedName>
        <fullName evidence="1">Uncharacterized protein</fullName>
    </submittedName>
</protein>
<evidence type="ECO:0000313" key="2">
    <source>
        <dbReference type="Proteomes" id="UP000012081"/>
    </source>
</evidence>
<evidence type="ECO:0000313" key="1">
    <source>
        <dbReference type="EMBL" id="EMT50428.1"/>
    </source>
</evidence>
<dbReference type="STRING" id="1300222.I532_22095"/>
<reference evidence="1 2" key="1">
    <citation type="submission" date="2013-03" db="EMBL/GenBank/DDBJ databases">
        <title>Assembly of a new bacterial strain Brevibacillus borstelensis AK1.</title>
        <authorList>
            <person name="Rajan I."/>
            <person name="PoliReddy D."/>
            <person name="Sugumar T."/>
            <person name="Rathinam K."/>
            <person name="Alqarawi S."/>
            <person name="Khalil A.B."/>
            <person name="Sivakumar N."/>
        </authorList>
    </citation>
    <scope>NUCLEOTIDE SEQUENCE [LARGE SCALE GENOMIC DNA]</scope>
    <source>
        <strain evidence="1 2">AK1</strain>
    </source>
</reference>
<dbReference type="RefSeq" id="WP_003391469.1">
    <property type="nucleotide sequence ID" value="NZ_APBN01000015.1"/>
</dbReference>
<dbReference type="OrthoDB" id="2064733at2"/>
<gene>
    <name evidence="1" type="ORF">I532_22095</name>
</gene>
<dbReference type="Proteomes" id="UP000012081">
    <property type="component" value="Unassembled WGS sequence"/>
</dbReference>
<organism evidence="1 2">
    <name type="scientific">Brevibacillus borstelensis AK1</name>
    <dbReference type="NCBI Taxonomy" id="1300222"/>
    <lineage>
        <taxon>Bacteria</taxon>
        <taxon>Bacillati</taxon>
        <taxon>Bacillota</taxon>
        <taxon>Bacilli</taxon>
        <taxon>Bacillales</taxon>
        <taxon>Paenibacillaceae</taxon>
        <taxon>Brevibacillus</taxon>
    </lineage>
</organism>
<keyword evidence="2" id="KW-1185">Reference proteome</keyword>
<dbReference type="EMBL" id="APBN01000015">
    <property type="protein sequence ID" value="EMT50428.1"/>
    <property type="molecule type" value="Genomic_DNA"/>
</dbReference>
<accession>M8DAM2</accession>
<comment type="caution">
    <text evidence="1">The sequence shown here is derived from an EMBL/GenBank/DDBJ whole genome shotgun (WGS) entry which is preliminary data.</text>
</comment>
<name>M8DAM2_9BACL</name>